<evidence type="ECO:0000313" key="2">
    <source>
        <dbReference type="Proteomes" id="UP000630923"/>
    </source>
</evidence>
<dbReference type="Pfam" id="PF11017">
    <property type="entry name" value="DUF2855"/>
    <property type="match status" value="1"/>
</dbReference>
<dbReference type="RefSeq" id="WP_191253897.1">
    <property type="nucleotide sequence ID" value="NZ_BNCI01000002.1"/>
</dbReference>
<proteinExistence type="predicted"/>
<dbReference type="EMBL" id="BNCI01000002">
    <property type="protein sequence ID" value="GHF30499.1"/>
    <property type="molecule type" value="Genomic_DNA"/>
</dbReference>
<evidence type="ECO:0000313" key="1">
    <source>
        <dbReference type="EMBL" id="GHF30499.1"/>
    </source>
</evidence>
<dbReference type="AlphaFoldDB" id="A0A919EAL4"/>
<organism evidence="1 2">
    <name type="scientific">Kordiimonas sediminis</name>
    <dbReference type="NCBI Taxonomy" id="1735581"/>
    <lineage>
        <taxon>Bacteria</taxon>
        <taxon>Pseudomonadati</taxon>
        <taxon>Pseudomonadota</taxon>
        <taxon>Alphaproteobacteria</taxon>
        <taxon>Kordiimonadales</taxon>
        <taxon>Kordiimonadaceae</taxon>
        <taxon>Kordiimonas</taxon>
    </lineage>
</organism>
<protein>
    <recommendedName>
        <fullName evidence="3">DUF2855 family protein</fullName>
    </recommendedName>
</protein>
<accession>A0A919EAL4</accession>
<name>A0A919EAL4_9PROT</name>
<gene>
    <name evidence="1" type="ORF">GCM10017044_27350</name>
</gene>
<reference evidence="1" key="1">
    <citation type="journal article" date="2014" name="Int. J. Syst. Evol. Microbiol.">
        <title>Complete genome sequence of Corynebacterium casei LMG S-19264T (=DSM 44701T), isolated from a smear-ripened cheese.</title>
        <authorList>
            <consortium name="US DOE Joint Genome Institute (JGI-PGF)"/>
            <person name="Walter F."/>
            <person name="Albersmeier A."/>
            <person name="Kalinowski J."/>
            <person name="Ruckert C."/>
        </authorList>
    </citation>
    <scope>NUCLEOTIDE SEQUENCE</scope>
    <source>
        <strain evidence="1">KCTC 42590</strain>
    </source>
</reference>
<dbReference type="Proteomes" id="UP000630923">
    <property type="component" value="Unassembled WGS sequence"/>
</dbReference>
<sequence length="365" mass="40464">MTQAFDFLVDKNNIETFEVHPALVDQTHTLQDGEILFKVQSFAFTANNITYAAFGNSHLKYWDFFPASDNWGRIPVWGFADVVASKVGGISVGERFYGYYPMSSYLVVQPAKVSAAGFMDAANHRSHLSPIYNYYMRSSSDPAYSPDLENLQSLFRPLFMTSFLIEDFLQDNDYFGADCIILSSASSKTALGAAFQIYHNRANGSPRVIGLTSASNIDFVHSLGCYDQVLSYDDIAQLDAAQKAVFVDMAGSGQIRAKIHNHFGNNLTYSCSVGASHWDTDRSVDNLPGPAPTLFFAPAQAQKRTQEWGQDKFMKVSGAAWARFIKDATSWIEIEECSGTDKLSTLYKDMIAGSINPKVGHIFKP</sequence>
<comment type="caution">
    <text evidence="1">The sequence shown here is derived from an EMBL/GenBank/DDBJ whole genome shotgun (WGS) entry which is preliminary data.</text>
</comment>
<keyword evidence="2" id="KW-1185">Reference proteome</keyword>
<evidence type="ECO:0008006" key="3">
    <source>
        <dbReference type="Google" id="ProtNLM"/>
    </source>
</evidence>
<reference evidence="1" key="2">
    <citation type="submission" date="2020-09" db="EMBL/GenBank/DDBJ databases">
        <authorList>
            <person name="Sun Q."/>
            <person name="Kim S."/>
        </authorList>
    </citation>
    <scope>NUCLEOTIDE SEQUENCE</scope>
    <source>
        <strain evidence="1">KCTC 42590</strain>
    </source>
</reference>
<dbReference type="InterPro" id="IPR021276">
    <property type="entry name" value="DUF2855"/>
</dbReference>